<accession>A0A5C6BF28</accession>
<proteinExistence type="predicted"/>
<organism evidence="1 2">
    <name type="scientific">Allorhodopirellula heiligendammensis</name>
    <dbReference type="NCBI Taxonomy" id="2714739"/>
    <lineage>
        <taxon>Bacteria</taxon>
        <taxon>Pseudomonadati</taxon>
        <taxon>Planctomycetota</taxon>
        <taxon>Planctomycetia</taxon>
        <taxon>Pirellulales</taxon>
        <taxon>Pirellulaceae</taxon>
        <taxon>Allorhodopirellula</taxon>
    </lineage>
</organism>
<gene>
    <name evidence="1" type="ORF">Poly21_50700</name>
</gene>
<protein>
    <submittedName>
        <fullName evidence="1">Uncharacterized protein</fullName>
    </submittedName>
</protein>
<name>A0A5C6BF28_9BACT</name>
<dbReference type="EMBL" id="SJPU01000004">
    <property type="protein sequence ID" value="TWU10101.1"/>
    <property type="molecule type" value="Genomic_DNA"/>
</dbReference>
<keyword evidence="2" id="KW-1185">Reference proteome</keyword>
<sequence length="85" mass="9422">MRWARLFRGGNLVGRPGLLTRAGAGGMVDLPVRGRDNVVWTASAFRDPRLTRFFIPDAASFRQILSQNAETEVFVGGLSHLMSIY</sequence>
<dbReference type="AlphaFoldDB" id="A0A5C6BF28"/>
<dbReference type="Proteomes" id="UP000319908">
    <property type="component" value="Unassembled WGS sequence"/>
</dbReference>
<evidence type="ECO:0000313" key="2">
    <source>
        <dbReference type="Proteomes" id="UP000319908"/>
    </source>
</evidence>
<comment type="caution">
    <text evidence="1">The sequence shown here is derived from an EMBL/GenBank/DDBJ whole genome shotgun (WGS) entry which is preliminary data.</text>
</comment>
<evidence type="ECO:0000313" key="1">
    <source>
        <dbReference type="EMBL" id="TWU10101.1"/>
    </source>
</evidence>
<reference evidence="1 2" key="1">
    <citation type="journal article" date="2020" name="Antonie Van Leeuwenhoek">
        <title>Rhodopirellula heiligendammensis sp. nov., Rhodopirellula pilleata sp. nov., and Rhodopirellula solitaria sp. nov. isolated from natural or artificial marine surfaces in Northern Germany and California, USA, and emended description of the genus Rhodopirellula.</title>
        <authorList>
            <person name="Kallscheuer N."/>
            <person name="Wiegand S."/>
            <person name="Jogler M."/>
            <person name="Boedeker C."/>
            <person name="Peeters S.H."/>
            <person name="Rast P."/>
            <person name="Heuer A."/>
            <person name="Jetten M.S.M."/>
            <person name="Rohde M."/>
            <person name="Jogler C."/>
        </authorList>
    </citation>
    <scope>NUCLEOTIDE SEQUENCE [LARGE SCALE GENOMIC DNA]</scope>
    <source>
        <strain evidence="1 2">Poly21</strain>
    </source>
</reference>